<dbReference type="EMBL" id="FOSQ01000001">
    <property type="protein sequence ID" value="SFK18073.1"/>
    <property type="molecule type" value="Genomic_DNA"/>
</dbReference>
<evidence type="ECO:0000313" key="2">
    <source>
        <dbReference type="EMBL" id="SFK18073.1"/>
    </source>
</evidence>
<protein>
    <submittedName>
        <fullName evidence="2">EH_Signature domain-containing protein</fullName>
    </submittedName>
</protein>
<gene>
    <name evidence="2" type="ORF">SAMN02745775_101244</name>
</gene>
<dbReference type="Proteomes" id="UP000199473">
    <property type="component" value="Unassembled WGS sequence"/>
</dbReference>
<dbReference type="Pfam" id="PF15611">
    <property type="entry name" value="EH_Signature"/>
    <property type="match status" value="1"/>
</dbReference>
<organism evidence="2 3">
    <name type="scientific">Falsiroseomonas stagni DSM 19981</name>
    <dbReference type="NCBI Taxonomy" id="1123062"/>
    <lineage>
        <taxon>Bacteria</taxon>
        <taxon>Pseudomonadati</taxon>
        <taxon>Pseudomonadota</taxon>
        <taxon>Alphaproteobacteria</taxon>
        <taxon>Acetobacterales</taxon>
        <taxon>Roseomonadaceae</taxon>
        <taxon>Falsiroseomonas</taxon>
    </lineage>
</organism>
<sequence length="484" mass="53533">MTALTALGSLADRIAVNLTRARGRPLPDSRSQKLAVRWAQQGTALATKPPTDLLARTYQRLQAAVLDDDWQAITRGDWSRAPWTFWLRTPPLLLLHPPLLHKFQIHLDTTGRARPLLALVEVWLTNFDPMRPGIRDAGLVIATQLSQHQADKRLATWVAAQADFGLFDPARGPAEVAAALLADPAGPEAVLRRTGLADRTQTGFFAAVLHAALAGLRHRLASFSAGRVQRLLQFFQADAFLAMPVRRAGLADALLLPWATGNSPQPEVRTVIHDFLQQHYGDPRVGDGRRWQGVAPEAIDVFRRWLARATLREFFDVIADRADTEIWRYRQAFWTAVLDAGLIEDAWVLLSRSAQRETHSRFGSELACGMARGFTADQSVILMRVGPLVMAEISHNGSLRAWHHHDSAAPRLGRAEVHRSEIVIPSLGFHPWSRPGGGGLSYSDQTVASGLRHAGSARGNWQTIAANLIRYHTGVTLNSSDYMR</sequence>
<dbReference type="InterPro" id="IPR028943">
    <property type="entry name" value="ZorC_EH_Signature_dom"/>
</dbReference>
<evidence type="ECO:0000259" key="1">
    <source>
        <dbReference type="Pfam" id="PF15611"/>
    </source>
</evidence>
<reference evidence="2 3" key="1">
    <citation type="submission" date="2016-10" db="EMBL/GenBank/DDBJ databases">
        <authorList>
            <person name="de Groot N.N."/>
        </authorList>
    </citation>
    <scope>NUCLEOTIDE SEQUENCE [LARGE SCALE GENOMIC DNA]</scope>
    <source>
        <strain evidence="2 3">DSM 19981</strain>
    </source>
</reference>
<keyword evidence="3" id="KW-1185">Reference proteome</keyword>
<proteinExistence type="predicted"/>
<accession>A0A1I3XEY1</accession>
<feature type="domain" description="Zorya protein ZorC EH" evidence="1">
    <location>
        <begin position="104"/>
        <end position="466"/>
    </location>
</feature>
<evidence type="ECO:0000313" key="3">
    <source>
        <dbReference type="Proteomes" id="UP000199473"/>
    </source>
</evidence>
<dbReference type="STRING" id="1123062.SAMN02745775_101244"/>
<name>A0A1I3XEY1_9PROT</name>
<dbReference type="AlphaFoldDB" id="A0A1I3XEY1"/>